<evidence type="ECO:0000256" key="2">
    <source>
        <dbReference type="ARBA" id="ARBA00004141"/>
    </source>
</evidence>
<accession>A0A3A8HYH1</accession>
<reference evidence="15" key="1">
    <citation type="submission" date="2018-09" db="EMBL/GenBank/DDBJ databases">
        <authorList>
            <person name="Livingstone P.G."/>
            <person name="Whitworth D.E."/>
        </authorList>
    </citation>
    <scope>NUCLEOTIDE SEQUENCE [LARGE SCALE GENOMIC DNA]</scope>
    <source>
        <strain evidence="15">CA054A</strain>
    </source>
</reference>
<comment type="cofactor">
    <cofactor evidence="1">
        <name>Zn(2+)</name>
        <dbReference type="ChEBI" id="CHEBI:29105"/>
    </cofactor>
</comment>
<evidence type="ECO:0000256" key="10">
    <source>
        <dbReference type="ARBA" id="ARBA00023049"/>
    </source>
</evidence>
<feature type="transmembrane region" description="Helical" evidence="12">
    <location>
        <begin position="249"/>
        <end position="268"/>
    </location>
</feature>
<dbReference type="AlphaFoldDB" id="A0A3A8HYH1"/>
<feature type="transmembrane region" description="Helical" evidence="12">
    <location>
        <begin position="288"/>
        <end position="311"/>
    </location>
</feature>
<keyword evidence="9 12" id="KW-1133">Transmembrane helix</keyword>
<keyword evidence="11 12" id="KW-0472">Membrane</keyword>
<comment type="caution">
    <text evidence="14">The sequence shown here is derived from an EMBL/GenBank/DDBJ whole genome shotgun (WGS) entry which is preliminary data.</text>
</comment>
<feature type="domain" description="Peptidase M50" evidence="13">
    <location>
        <begin position="168"/>
        <end position="243"/>
    </location>
</feature>
<evidence type="ECO:0000256" key="6">
    <source>
        <dbReference type="ARBA" id="ARBA00022723"/>
    </source>
</evidence>
<dbReference type="PANTHER" id="PTHR39188">
    <property type="entry name" value="MEMBRANE-ASSOCIATED ZINC METALLOPROTEASE M50B"/>
    <property type="match status" value="1"/>
</dbReference>
<evidence type="ECO:0000256" key="7">
    <source>
        <dbReference type="ARBA" id="ARBA00022801"/>
    </source>
</evidence>
<dbReference type="OrthoDB" id="9781963at2"/>
<dbReference type="GO" id="GO:0046872">
    <property type="term" value="F:metal ion binding"/>
    <property type="evidence" value="ECO:0007669"/>
    <property type="project" value="UniProtKB-KW"/>
</dbReference>
<dbReference type="GO" id="GO:0008237">
    <property type="term" value="F:metallopeptidase activity"/>
    <property type="evidence" value="ECO:0007669"/>
    <property type="project" value="UniProtKB-KW"/>
</dbReference>
<keyword evidence="4 14" id="KW-0645">Protease</keyword>
<gene>
    <name evidence="14" type="ORF">D7V88_37920</name>
</gene>
<dbReference type="CDD" id="cd06160">
    <property type="entry name" value="S2P-M50_like_2"/>
    <property type="match status" value="1"/>
</dbReference>
<keyword evidence="15" id="KW-1185">Reference proteome</keyword>
<dbReference type="GO" id="GO:0006508">
    <property type="term" value="P:proteolysis"/>
    <property type="evidence" value="ECO:0007669"/>
    <property type="project" value="UniProtKB-KW"/>
</dbReference>
<evidence type="ECO:0000256" key="3">
    <source>
        <dbReference type="ARBA" id="ARBA00007931"/>
    </source>
</evidence>
<dbReference type="PANTHER" id="PTHR39188:SF3">
    <property type="entry name" value="STAGE IV SPORULATION PROTEIN FB"/>
    <property type="match status" value="1"/>
</dbReference>
<evidence type="ECO:0000313" key="15">
    <source>
        <dbReference type="Proteomes" id="UP000268094"/>
    </source>
</evidence>
<protein>
    <submittedName>
        <fullName evidence="14">Site-2 protease family protein</fullName>
    </submittedName>
</protein>
<evidence type="ECO:0000259" key="13">
    <source>
        <dbReference type="Pfam" id="PF02163"/>
    </source>
</evidence>
<keyword evidence="8" id="KW-0862">Zinc</keyword>
<keyword evidence="5 12" id="KW-0812">Transmembrane</keyword>
<name>A0A3A8HYH1_9BACT</name>
<evidence type="ECO:0000256" key="5">
    <source>
        <dbReference type="ARBA" id="ARBA00022692"/>
    </source>
</evidence>
<keyword evidence="10" id="KW-0482">Metalloprotease</keyword>
<evidence type="ECO:0000313" key="14">
    <source>
        <dbReference type="EMBL" id="RKG72584.1"/>
    </source>
</evidence>
<keyword evidence="7" id="KW-0378">Hydrolase</keyword>
<evidence type="ECO:0000256" key="12">
    <source>
        <dbReference type="SAM" id="Phobius"/>
    </source>
</evidence>
<proteinExistence type="inferred from homology"/>
<dbReference type="RefSeq" id="WP_120545425.1">
    <property type="nucleotide sequence ID" value="NZ_RAVZ01000456.1"/>
</dbReference>
<sequence length="353" mass="37074">MAEALAIPVTQRCEGCGSELAPRLLTCPSCRKLVHGQTLKQLAADAQAAADRGAPTEALSLWRQALDLLPQGTAQHAQVLARVEGLSQQVDALGLKVPLAEAGRRRSGMPKVLASMGALGLLLWKFKFVLVLFLGKGKLLLLGLTKASTVFSMALAAGVYWTAWGWPFALGLVACIYVHEMGHVAALRNFGMQASAPMFIPGLGAFVRLKQSPVDGREDARVGLAGPIWGSAAAVAAMVAALVTGWKGLGAIAHAAAWLNLFNLLPVWQLDGGRGFRALARKQRWMAVAVLGATWFLTGESLLLLIGAAAAYRAFASPAPEEGDTRTLVEYSVLVAGLGALGHAAKLWTGAAL</sequence>
<feature type="transmembrane region" description="Helical" evidence="12">
    <location>
        <begin position="112"/>
        <end position="134"/>
    </location>
</feature>
<dbReference type="GO" id="GO:0016020">
    <property type="term" value="C:membrane"/>
    <property type="evidence" value="ECO:0007669"/>
    <property type="project" value="UniProtKB-SubCell"/>
</dbReference>
<evidence type="ECO:0000256" key="1">
    <source>
        <dbReference type="ARBA" id="ARBA00001947"/>
    </source>
</evidence>
<dbReference type="Pfam" id="PF02163">
    <property type="entry name" value="Peptidase_M50"/>
    <property type="match status" value="1"/>
</dbReference>
<feature type="transmembrane region" description="Helical" evidence="12">
    <location>
        <begin position="154"/>
        <end position="178"/>
    </location>
</feature>
<keyword evidence="6" id="KW-0479">Metal-binding</keyword>
<dbReference type="Proteomes" id="UP000268094">
    <property type="component" value="Unassembled WGS sequence"/>
</dbReference>
<feature type="transmembrane region" description="Helical" evidence="12">
    <location>
        <begin position="222"/>
        <end position="243"/>
    </location>
</feature>
<dbReference type="EMBL" id="RAVZ01000456">
    <property type="protein sequence ID" value="RKG72584.1"/>
    <property type="molecule type" value="Genomic_DNA"/>
</dbReference>
<evidence type="ECO:0000256" key="11">
    <source>
        <dbReference type="ARBA" id="ARBA00023136"/>
    </source>
</evidence>
<evidence type="ECO:0000256" key="4">
    <source>
        <dbReference type="ARBA" id="ARBA00022670"/>
    </source>
</evidence>
<evidence type="ECO:0000256" key="9">
    <source>
        <dbReference type="ARBA" id="ARBA00022989"/>
    </source>
</evidence>
<evidence type="ECO:0000256" key="8">
    <source>
        <dbReference type="ARBA" id="ARBA00022833"/>
    </source>
</evidence>
<dbReference type="InterPro" id="IPR008915">
    <property type="entry name" value="Peptidase_M50"/>
</dbReference>
<comment type="subcellular location">
    <subcellularLocation>
        <location evidence="2">Membrane</location>
        <topology evidence="2">Multi-pass membrane protein</topology>
    </subcellularLocation>
</comment>
<organism evidence="14 15">
    <name type="scientific">Corallococcus terminator</name>
    <dbReference type="NCBI Taxonomy" id="2316733"/>
    <lineage>
        <taxon>Bacteria</taxon>
        <taxon>Pseudomonadati</taxon>
        <taxon>Myxococcota</taxon>
        <taxon>Myxococcia</taxon>
        <taxon>Myxococcales</taxon>
        <taxon>Cystobacterineae</taxon>
        <taxon>Myxococcaceae</taxon>
        <taxon>Corallococcus</taxon>
    </lineage>
</organism>
<comment type="similarity">
    <text evidence="3">Belongs to the peptidase M50B family.</text>
</comment>